<dbReference type="InterPro" id="IPR027417">
    <property type="entry name" value="P-loop_NTPase"/>
</dbReference>
<sequence>MWTMTTQGSLHADVRDDAVKHLVAGTSVDLQSLPGSGRSVLTQAIAAELEDSGWQVIQVHGVLALRERPLEALAVAGLMARQGGPQGPTTAVSAAVQGILGAVRGGSTLMVVDDVDDLDEISAGAIAAAHTMARFPMLTTSRHTPRARRAPHRIPVTVQPGVTLTLPPLGYVDTQTLLVETLGGPIDSQAVSRVFAASGGLPGLALPLVAGARQHGSMRLTDGVWTAGPDLWSPEMMRAVDPLLQRLSPEGIDGLHALSLAGTVDVTTARRLMSWEVLEELDGYRLLRFVPRDDEMIVSLFPLAIVEYFRHLGVGARHLKVDQAVNQAFGGEPAWRVPAVFAPWRQIGPADAGGPAHPPIGTAGEADVIMNRLLHEHWHRELLVRRTEWERTPTPRTAASLLRTMLVTGADADAVLAVREATPRTGDTRELVAFDDWYALFLGAVEHNIEWVHEVLRQAREEADEWVRLIDGIEAFIVLLVDHAPDPASLPEIAALEGEPTDTREIVGMARAELLLTQGRSTEGLEAIDALGPVTSTFALARGASRPWALLLEGRLDEALAEAQDQLVEARREHNVEGIVGATYVAAQVLSNRGRYTELRNLLGSVLSSGVIPALERTKHVALLSMAANLAADEGRGTTARTLAQQALALGTGPGPYPLGSPTQALARLDGADLTPRQARALTAERLWAESLALLDKGYAVSGYIAGMLAAIEEPTPERGAALAEVAARIPAPIVKAYDTFVTALCQDDPERLITVADRHAELGLVRTATIAYTAGLAALRASGGAARAGQVHEDARRRLEVWGDEAAAGLRSAAEGAELTAREDEIARLAASGMTNQDIARRLLISVRTVENHLHRVFRKLGVDNRAEMSRVLST</sequence>
<dbReference type="InterPro" id="IPR000792">
    <property type="entry name" value="Tscrpt_reg_LuxR_C"/>
</dbReference>
<dbReference type="GO" id="GO:0003677">
    <property type="term" value="F:DNA binding"/>
    <property type="evidence" value="ECO:0007669"/>
    <property type="project" value="UniProtKB-KW"/>
</dbReference>
<dbReference type="SUPFAM" id="SSF52540">
    <property type="entry name" value="P-loop containing nucleoside triphosphate hydrolases"/>
    <property type="match status" value="1"/>
</dbReference>
<dbReference type="PROSITE" id="PS50043">
    <property type="entry name" value="HTH_LUXR_2"/>
    <property type="match status" value="1"/>
</dbReference>
<keyword evidence="6" id="KW-1185">Reference proteome</keyword>
<dbReference type="STRING" id="446471.Xcel_3197"/>
<dbReference type="eggNOG" id="COG2197">
    <property type="taxonomic scope" value="Bacteria"/>
</dbReference>
<keyword evidence="2" id="KW-0238">DNA-binding</keyword>
<dbReference type="KEGG" id="xce:Xcel_3197"/>
<dbReference type="PANTHER" id="PTHR44688">
    <property type="entry name" value="DNA-BINDING TRANSCRIPTIONAL ACTIVATOR DEVR_DOSR"/>
    <property type="match status" value="1"/>
</dbReference>
<reference evidence="6" key="1">
    <citation type="submission" date="2009-11" db="EMBL/GenBank/DDBJ databases">
        <title>The complete chromosome of Xylanimonas cellulosilytica DSM 15894.</title>
        <authorList>
            <consortium name="US DOE Joint Genome Institute (JGI-PGF)"/>
            <person name="Lucas S."/>
            <person name="Copeland A."/>
            <person name="Lapidus A."/>
            <person name="Glavina del Rio T."/>
            <person name="Dalin E."/>
            <person name="Tice H."/>
            <person name="Bruce D."/>
            <person name="Goodwin L."/>
            <person name="Pitluck S."/>
            <person name="Kyrpides N."/>
            <person name="Mavromatis K."/>
            <person name="Ivanova N."/>
            <person name="Mikhailova N."/>
            <person name="Foster B."/>
            <person name="Clum A."/>
            <person name="Brettin T."/>
            <person name="Detter J.C."/>
            <person name="Han C."/>
            <person name="Larimer F."/>
            <person name="Land M."/>
            <person name="Hauser L."/>
            <person name="Markowitz V."/>
            <person name="Cheng J.F."/>
            <person name="Hugenholtz P."/>
            <person name="Woyke T."/>
            <person name="Wu D."/>
            <person name="Gehrich-Schroeter G."/>
            <person name="Schneider S."/>
            <person name="Pukall S.R."/>
            <person name="Klenk H.P."/>
            <person name="Eisen J.A."/>
        </authorList>
    </citation>
    <scope>NUCLEOTIDE SEQUENCE [LARGE SCALE GENOMIC DNA]</scope>
    <source>
        <strain evidence="6">DSM 15894 / CECT 5975 / LMG 20990 / XIL07</strain>
    </source>
</reference>
<dbReference type="PROSITE" id="PS00622">
    <property type="entry name" value="HTH_LUXR_1"/>
    <property type="match status" value="1"/>
</dbReference>
<dbReference type="InterPro" id="IPR016032">
    <property type="entry name" value="Sig_transdc_resp-reg_C-effctor"/>
</dbReference>
<organism evidence="5 6">
    <name type="scientific">Xylanimonas cellulosilytica (strain DSM 15894 / JCM 12276 / CECT 5975 / KCTC 9989 / LMG 20990 / NBRC 107835 / XIL07)</name>
    <dbReference type="NCBI Taxonomy" id="446471"/>
    <lineage>
        <taxon>Bacteria</taxon>
        <taxon>Bacillati</taxon>
        <taxon>Actinomycetota</taxon>
        <taxon>Actinomycetes</taxon>
        <taxon>Micrococcales</taxon>
        <taxon>Promicromonosporaceae</taxon>
        <taxon>Xylanimonas</taxon>
    </lineage>
</organism>
<accession>D1C0J4</accession>
<proteinExistence type="predicted"/>
<evidence type="ECO:0000313" key="5">
    <source>
        <dbReference type="EMBL" id="ACZ32197.1"/>
    </source>
</evidence>
<evidence type="ECO:0000256" key="1">
    <source>
        <dbReference type="ARBA" id="ARBA00023015"/>
    </source>
</evidence>
<dbReference type="Proteomes" id="UP000002255">
    <property type="component" value="Chromosome"/>
</dbReference>
<keyword evidence="3" id="KW-0804">Transcription</keyword>
<feature type="domain" description="HTH luxR-type" evidence="4">
    <location>
        <begin position="813"/>
        <end position="876"/>
    </location>
</feature>
<keyword evidence="1" id="KW-0805">Transcription regulation</keyword>
<dbReference type="CDD" id="cd06170">
    <property type="entry name" value="LuxR_C_like"/>
    <property type="match status" value="1"/>
</dbReference>
<dbReference type="GO" id="GO:0006355">
    <property type="term" value="P:regulation of DNA-templated transcription"/>
    <property type="evidence" value="ECO:0007669"/>
    <property type="project" value="InterPro"/>
</dbReference>
<dbReference type="PRINTS" id="PR00038">
    <property type="entry name" value="HTHLUXR"/>
</dbReference>
<dbReference type="AlphaFoldDB" id="D1C0J4"/>
<dbReference type="HOGENOM" id="CLU_015308_1_0_11"/>
<evidence type="ECO:0000256" key="3">
    <source>
        <dbReference type="ARBA" id="ARBA00023163"/>
    </source>
</evidence>
<dbReference type="Gene3D" id="1.10.10.10">
    <property type="entry name" value="Winged helix-like DNA-binding domain superfamily/Winged helix DNA-binding domain"/>
    <property type="match status" value="1"/>
</dbReference>
<dbReference type="Pfam" id="PF00196">
    <property type="entry name" value="GerE"/>
    <property type="match status" value="1"/>
</dbReference>
<evidence type="ECO:0000259" key="4">
    <source>
        <dbReference type="PROSITE" id="PS50043"/>
    </source>
</evidence>
<dbReference type="PANTHER" id="PTHR44688:SF16">
    <property type="entry name" value="DNA-BINDING TRANSCRIPTIONAL ACTIVATOR DEVR_DOSR"/>
    <property type="match status" value="1"/>
</dbReference>
<dbReference type="SUPFAM" id="SSF46894">
    <property type="entry name" value="C-terminal effector domain of the bipartite response regulators"/>
    <property type="match status" value="1"/>
</dbReference>
<evidence type="ECO:0000256" key="2">
    <source>
        <dbReference type="ARBA" id="ARBA00023125"/>
    </source>
</evidence>
<name>D1C0J4_XYLCX</name>
<protein>
    <submittedName>
        <fullName evidence="5">Transcriptional regulator, LuxR family</fullName>
    </submittedName>
</protein>
<dbReference type="SMART" id="SM00421">
    <property type="entry name" value="HTH_LUXR"/>
    <property type="match status" value="1"/>
</dbReference>
<dbReference type="EMBL" id="CP001821">
    <property type="protein sequence ID" value="ACZ32197.1"/>
    <property type="molecule type" value="Genomic_DNA"/>
</dbReference>
<dbReference type="InterPro" id="IPR036388">
    <property type="entry name" value="WH-like_DNA-bd_sf"/>
</dbReference>
<evidence type="ECO:0000313" key="6">
    <source>
        <dbReference type="Proteomes" id="UP000002255"/>
    </source>
</evidence>
<gene>
    <name evidence="5" type="ordered locus">Xcel_3197</name>
</gene>
<reference evidence="5 6" key="2">
    <citation type="journal article" date="2010" name="Stand. Genomic Sci.">
        <title>Complete genome sequence of Xylanimonas cellulosilytica type strain (XIL07).</title>
        <authorList>
            <person name="Foster B."/>
            <person name="Pukall R."/>
            <person name="Abt B."/>
            <person name="Nolan M."/>
            <person name="Glavina Del Rio T."/>
            <person name="Chen F."/>
            <person name="Lucas S."/>
            <person name="Tice H."/>
            <person name="Pitluck S."/>
            <person name="Cheng J.-F."/>
            <person name="Chertkov O."/>
            <person name="Brettin T."/>
            <person name="Han C."/>
            <person name="Detter J.C."/>
            <person name="Bruce D."/>
            <person name="Goodwin L."/>
            <person name="Ivanova N."/>
            <person name="Mavromatis K."/>
            <person name="Pati A."/>
            <person name="Mikhailova N."/>
            <person name="Chen A."/>
            <person name="Palaniappan K."/>
            <person name="Land M."/>
            <person name="Hauser L."/>
            <person name="Chang Y.-J."/>
            <person name="Jeffries C.D."/>
            <person name="Chain P."/>
            <person name="Rohde M."/>
            <person name="Goeker M."/>
            <person name="Bristow J."/>
            <person name="Eisen J.A."/>
            <person name="Markowitz V."/>
            <person name="Hugenholtz P."/>
            <person name="Kyrpides N.C."/>
            <person name="Klenk H.-P."/>
            <person name="Lapidus A."/>
        </authorList>
    </citation>
    <scope>NUCLEOTIDE SEQUENCE [LARGE SCALE GENOMIC DNA]</scope>
    <source>
        <strain evidence="6">DSM 15894 / CECT 5975 / LMG 20990 / XIL07</strain>
    </source>
</reference>